<keyword evidence="2" id="KW-1185">Reference proteome</keyword>
<gene>
    <name evidence="1" type="ORF">V6N11_074054</name>
</gene>
<dbReference type="Proteomes" id="UP001396334">
    <property type="component" value="Unassembled WGS sequence"/>
</dbReference>
<dbReference type="EMBL" id="JBBPBN010000643">
    <property type="protein sequence ID" value="KAK8483546.1"/>
    <property type="molecule type" value="Genomic_DNA"/>
</dbReference>
<protein>
    <submittedName>
        <fullName evidence="1">Uncharacterized protein</fullName>
    </submittedName>
</protein>
<organism evidence="1 2">
    <name type="scientific">Hibiscus sabdariffa</name>
    <name type="common">roselle</name>
    <dbReference type="NCBI Taxonomy" id="183260"/>
    <lineage>
        <taxon>Eukaryota</taxon>
        <taxon>Viridiplantae</taxon>
        <taxon>Streptophyta</taxon>
        <taxon>Embryophyta</taxon>
        <taxon>Tracheophyta</taxon>
        <taxon>Spermatophyta</taxon>
        <taxon>Magnoliopsida</taxon>
        <taxon>eudicotyledons</taxon>
        <taxon>Gunneridae</taxon>
        <taxon>Pentapetalae</taxon>
        <taxon>rosids</taxon>
        <taxon>malvids</taxon>
        <taxon>Malvales</taxon>
        <taxon>Malvaceae</taxon>
        <taxon>Malvoideae</taxon>
        <taxon>Hibiscus</taxon>
    </lineage>
</organism>
<accession>A0ABR1ZS74</accession>
<comment type="caution">
    <text evidence="1">The sequence shown here is derived from an EMBL/GenBank/DDBJ whole genome shotgun (WGS) entry which is preliminary data.</text>
</comment>
<sequence length="162" mass="18090">MVKSFLNLEEKLDNVPADQKKNEKKIELVCANQKALDYLNVNANSTTVRKALEKVEFSHLRTSTRCINVGLNFTGGFPKTDLISGKHGIVISKVIGPYALSDLSIKKKLSNKNDVGSGIEIDNFMGEWMVDTSHEMDLSDSRKKNIVLNQALTSLAQKIKFY</sequence>
<evidence type="ECO:0000313" key="2">
    <source>
        <dbReference type="Proteomes" id="UP001396334"/>
    </source>
</evidence>
<reference evidence="1 2" key="1">
    <citation type="journal article" date="2024" name="G3 (Bethesda)">
        <title>Genome assembly of Hibiscus sabdariffa L. provides insights into metabolisms of medicinal natural products.</title>
        <authorList>
            <person name="Kim T."/>
        </authorList>
    </citation>
    <scope>NUCLEOTIDE SEQUENCE [LARGE SCALE GENOMIC DNA]</scope>
    <source>
        <strain evidence="1">TK-2024</strain>
        <tissue evidence="1">Old leaves</tissue>
    </source>
</reference>
<evidence type="ECO:0000313" key="1">
    <source>
        <dbReference type="EMBL" id="KAK8483546.1"/>
    </source>
</evidence>
<name>A0ABR1ZS74_9ROSI</name>
<proteinExistence type="predicted"/>